<proteinExistence type="predicted"/>
<gene>
    <name evidence="1" type="ORF">L2E82_28384</name>
</gene>
<reference evidence="1 2" key="2">
    <citation type="journal article" date="2022" name="Mol. Ecol. Resour.">
        <title>The genomes of chicory, endive, great burdock and yacon provide insights into Asteraceae paleo-polyploidization history and plant inulin production.</title>
        <authorList>
            <person name="Fan W."/>
            <person name="Wang S."/>
            <person name="Wang H."/>
            <person name="Wang A."/>
            <person name="Jiang F."/>
            <person name="Liu H."/>
            <person name="Zhao H."/>
            <person name="Xu D."/>
            <person name="Zhang Y."/>
        </authorList>
    </citation>
    <scope>NUCLEOTIDE SEQUENCE [LARGE SCALE GENOMIC DNA]</scope>
    <source>
        <strain evidence="2">cv. Punajuju</strain>
        <tissue evidence="1">Leaves</tissue>
    </source>
</reference>
<comment type="caution">
    <text evidence="1">The sequence shown here is derived from an EMBL/GenBank/DDBJ whole genome shotgun (WGS) entry which is preliminary data.</text>
</comment>
<protein>
    <submittedName>
        <fullName evidence="1">Uncharacterized protein</fullName>
    </submittedName>
</protein>
<organism evidence="1 2">
    <name type="scientific">Cichorium intybus</name>
    <name type="common">Chicory</name>
    <dbReference type="NCBI Taxonomy" id="13427"/>
    <lineage>
        <taxon>Eukaryota</taxon>
        <taxon>Viridiplantae</taxon>
        <taxon>Streptophyta</taxon>
        <taxon>Embryophyta</taxon>
        <taxon>Tracheophyta</taxon>
        <taxon>Spermatophyta</taxon>
        <taxon>Magnoliopsida</taxon>
        <taxon>eudicotyledons</taxon>
        <taxon>Gunneridae</taxon>
        <taxon>Pentapetalae</taxon>
        <taxon>asterids</taxon>
        <taxon>campanulids</taxon>
        <taxon>Asterales</taxon>
        <taxon>Asteraceae</taxon>
        <taxon>Cichorioideae</taxon>
        <taxon>Cichorieae</taxon>
        <taxon>Cichoriinae</taxon>
        <taxon>Cichorium</taxon>
    </lineage>
</organism>
<evidence type="ECO:0000313" key="2">
    <source>
        <dbReference type="Proteomes" id="UP001055811"/>
    </source>
</evidence>
<sequence>MEGDKANQYLHQAHKEKTEQVRPVEGVAFKERDGRTFGDVLGKTDANQTMPAIALKMDTTMKNWIKSNLMNEDQEEPEEGEYRPEVTIGMESKDNSTNEKQKINGGDGNNDRNHFAPAPEIPANPAENQKSGVERPLDVPIHEKGENQGNINSFEIGAELNAINTPQPSNEIPGTKGDKAGCNFGPFENLLPIGCFGPFPSNGGPTLNSDRRSKKIILERYSSF</sequence>
<dbReference type="Proteomes" id="UP001055811">
    <property type="component" value="Linkage Group LG05"/>
</dbReference>
<name>A0ACB9CVS5_CICIN</name>
<keyword evidence="2" id="KW-1185">Reference proteome</keyword>
<evidence type="ECO:0000313" key="1">
    <source>
        <dbReference type="EMBL" id="KAI3738355.1"/>
    </source>
</evidence>
<accession>A0ACB9CVS5</accession>
<dbReference type="EMBL" id="CM042013">
    <property type="protein sequence ID" value="KAI3738355.1"/>
    <property type="molecule type" value="Genomic_DNA"/>
</dbReference>
<reference evidence="2" key="1">
    <citation type="journal article" date="2022" name="Mol. Ecol. Resour.">
        <title>The genomes of chicory, endive, great burdock and yacon provide insights into Asteraceae palaeo-polyploidization history and plant inulin production.</title>
        <authorList>
            <person name="Fan W."/>
            <person name="Wang S."/>
            <person name="Wang H."/>
            <person name="Wang A."/>
            <person name="Jiang F."/>
            <person name="Liu H."/>
            <person name="Zhao H."/>
            <person name="Xu D."/>
            <person name="Zhang Y."/>
        </authorList>
    </citation>
    <scope>NUCLEOTIDE SEQUENCE [LARGE SCALE GENOMIC DNA]</scope>
    <source>
        <strain evidence="2">cv. Punajuju</strain>
    </source>
</reference>